<dbReference type="InterPro" id="IPR013429">
    <property type="entry name" value="Regulatory_FmdB_Zinc_ribbon"/>
</dbReference>
<organism evidence="2">
    <name type="scientific">candidate division CPR3 bacterium</name>
    <dbReference type="NCBI Taxonomy" id="2268181"/>
    <lineage>
        <taxon>Bacteria</taxon>
        <taxon>Bacteria division CPR3</taxon>
    </lineage>
</organism>
<name>A0A7V3N521_UNCC3</name>
<comment type="caution">
    <text evidence="2">The sequence shown here is derived from an EMBL/GenBank/DDBJ whole genome shotgun (WGS) entry which is preliminary data.</text>
</comment>
<dbReference type="Pfam" id="PF09723">
    <property type="entry name" value="Zn_ribbon_8"/>
    <property type="match status" value="1"/>
</dbReference>
<gene>
    <name evidence="2" type="ORF">ENV41_00080</name>
</gene>
<dbReference type="AlphaFoldDB" id="A0A7V3N521"/>
<dbReference type="NCBIfam" id="TIGR02605">
    <property type="entry name" value="CxxC_CxxC_SSSS"/>
    <property type="match status" value="1"/>
</dbReference>
<evidence type="ECO:0000313" key="2">
    <source>
        <dbReference type="EMBL" id="HFZ08517.1"/>
    </source>
</evidence>
<accession>A0A7V3N521</accession>
<reference evidence="2" key="1">
    <citation type="journal article" date="2020" name="mSystems">
        <title>Genome- and Community-Level Interaction Insights into Carbon Utilization and Element Cycling Functions of Hydrothermarchaeota in Hydrothermal Sediment.</title>
        <authorList>
            <person name="Zhou Z."/>
            <person name="Liu Y."/>
            <person name="Xu W."/>
            <person name="Pan J."/>
            <person name="Luo Z.H."/>
            <person name="Li M."/>
        </authorList>
    </citation>
    <scope>NUCLEOTIDE SEQUENCE [LARGE SCALE GENOMIC DNA]</scope>
    <source>
        <strain evidence="2">SpSt-757</strain>
    </source>
</reference>
<evidence type="ECO:0000259" key="1">
    <source>
        <dbReference type="SMART" id="SM00834"/>
    </source>
</evidence>
<feature type="domain" description="Putative regulatory protein FmdB zinc ribbon" evidence="1">
    <location>
        <begin position="1"/>
        <end position="42"/>
    </location>
</feature>
<sequence>MPIFEYECECGYIFDELVMPGDNAKIVSCPLCGSKKIKKKISTFLKFSGCRQSCSACRGCSINEGKIWKK</sequence>
<dbReference type="SMART" id="SM00834">
    <property type="entry name" value="CxxC_CXXC_SSSS"/>
    <property type="match status" value="1"/>
</dbReference>
<proteinExistence type="predicted"/>
<dbReference type="EMBL" id="DTGG01000005">
    <property type="protein sequence ID" value="HFZ08517.1"/>
    <property type="molecule type" value="Genomic_DNA"/>
</dbReference>
<protein>
    <submittedName>
        <fullName evidence="2">Zinc ribbon domain-containing protein</fullName>
    </submittedName>
</protein>